<evidence type="ECO:0000256" key="14">
    <source>
        <dbReference type="SAM" id="Phobius"/>
    </source>
</evidence>
<dbReference type="CDD" id="cd09157">
    <property type="entry name" value="PLDc_CLS_unchar2_1"/>
    <property type="match status" value="1"/>
</dbReference>
<keyword evidence="7 14" id="KW-1133">Transmembrane helix</keyword>
<proteinExistence type="predicted"/>
<keyword evidence="11" id="KW-1208">Phospholipid metabolism</keyword>
<reference evidence="16 17" key="1">
    <citation type="submission" date="2019-02" db="EMBL/GenBank/DDBJ databases">
        <title>Deep-cultivation of Planctomycetes and their phenomic and genomic characterization uncovers novel biology.</title>
        <authorList>
            <person name="Wiegand S."/>
            <person name="Jogler M."/>
            <person name="Boedeker C."/>
            <person name="Pinto D."/>
            <person name="Vollmers J."/>
            <person name="Rivas-Marin E."/>
            <person name="Kohn T."/>
            <person name="Peeters S.H."/>
            <person name="Heuer A."/>
            <person name="Rast P."/>
            <person name="Oberbeckmann S."/>
            <person name="Bunk B."/>
            <person name="Jeske O."/>
            <person name="Meyerdierks A."/>
            <person name="Storesund J.E."/>
            <person name="Kallscheuer N."/>
            <person name="Luecker S."/>
            <person name="Lage O.M."/>
            <person name="Pohl T."/>
            <person name="Merkel B.J."/>
            <person name="Hornburger P."/>
            <person name="Mueller R.-W."/>
            <person name="Bruemmer F."/>
            <person name="Labrenz M."/>
            <person name="Spormann A.M."/>
            <person name="Op den Camp H."/>
            <person name="Overmann J."/>
            <person name="Amann R."/>
            <person name="Jetten M.S.M."/>
            <person name="Mascher T."/>
            <person name="Medema M.H."/>
            <person name="Devos D.P."/>
            <person name="Kaster A.-K."/>
            <person name="Ovreas L."/>
            <person name="Rohde M."/>
            <person name="Galperin M.Y."/>
            <person name="Jogler C."/>
        </authorList>
    </citation>
    <scope>NUCLEOTIDE SEQUENCE [LARGE SCALE GENOMIC DNA]</scope>
    <source>
        <strain evidence="16 17">Mal4</strain>
    </source>
</reference>
<dbReference type="GO" id="GO:0008808">
    <property type="term" value="F:cardiolipin synthase activity"/>
    <property type="evidence" value="ECO:0007669"/>
    <property type="project" value="UniProtKB-UniRule"/>
</dbReference>
<keyword evidence="2" id="KW-1003">Cell membrane</keyword>
<dbReference type="InterPro" id="IPR027379">
    <property type="entry name" value="CLS_N"/>
</dbReference>
<evidence type="ECO:0000256" key="9">
    <source>
        <dbReference type="ARBA" id="ARBA00023136"/>
    </source>
</evidence>
<evidence type="ECO:0000256" key="8">
    <source>
        <dbReference type="ARBA" id="ARBA00023098"/>
    </source>
</evidence>
<dbReference type="Gene3D" id="3.30.870.10">
    <property type="entry name" value="Endonuclease Chain A"/>
    <property type="match status" value="2"/>
</dbReference>
<feature type="transmembrane region" description="Helical" evidence="14">
    <location>
        <begin position="40"/>
        <end position="58"/>
    </location>
</feature>
<evidence type="ECO:0000313" key="17">
    <source>
        <dbReference type="Proteomes" id="UP000320496"/>
    </source>
</evidence>
<evidence type="ECO:0000256" key="12">
    <source>
        <dbReference type="NCBIfam" id="TIGR04265"/>
    </source>
</evidence>
<gene>
    <name evidence="16" type="primary">clsA</name>
    <name evidence="16" type="ORF">Mal4_13380</name>
</gene>
<evidence type="ECO:0000256" key="4">
    <source>
        <dbReference type="ARBA" id="ARBA00022679"/>
    </source>
</evidence>
<dbReference type="GO" id="GO:0032049">
    <property type="term" value="P:cardiolipin biosynthetic process"/>
    <property type="evidence" value="ECO:0007669"/>
    <property type="project" value="UniProtKB-UniRule"/>
</dbReference>
<dbReference type="PANTHER" id="PTHR21248:SF22">
    <property type="entry name" value="PHOSPHOLIPASE D"/>
    <property type="match status" value="1"/>
</dbReference>
<dbReference type="GO" id="GO:0005886">
    <property type="term" value="C:plasma membrane"/>
    <property type="evidence" value="ECO:0007669"/>
    <property type="project" value="UniProtKB-SubCell"/>
</dbReference>
<evidence type="ECO:0000256" key="1">
    <source>
        <dbReference type="ARBA" id="ARBA00004651"/>
    </source>
</evidence>
<keyword evidence="3" id="KW-0444">Lipid biosynthesis</keyword>
<dbReference type="RefSeq" id="WP_145367701.1">
    <property type="nucleotide sequence ID" value="NZ_CP036275.1"/>
</dbReference>
<dbReference type="EC" id="2.7.8.-" evidence="12"/>
<feature type="transmembrane region" description="Helical" evidence="14">
    <location>
        <begin position="7"/>
        <end position="28"/>
    </location>
</feature>
<keyword evidence="9 14" id="KW-0472">Membrane</keyword>
<dbReference type="InterPro" id="IPR025202">
    <property type="entry name" value="PLD-like_dom"/>
</dbReference>
<keyword evidence="8" id="KW-0443">Lipid metabolism</keyword>
<accession>A0A517Z3N5</accession>
<feature type="domain" description="PLD phosphodiesterase" evidence="15">
    <location>
        <begin position="400"/>
        <end position="422"/>
    </location>
</feature>
<dbReference type="InterPro" id="IPR022924">
    <property type="entry name" value="Cardiolipin_synthase"/>
</dbReference>
<dbReference type="PROSITE" id="PS50035">
    <property type="entry name" value="PLD"/>
    <property type="match status" value="2"/>
</dbReference>
<keyword evidence="17" id="KW-1185">Reference proteome</keyword>
<dbReference type="CDD" id="cd09163">
    <property type="entry name" value="PLDc_CLS_unchar2_2"/>
    <property type="match status" value="1"/>
</dbReference>
<feature type="region of interest" description="Disordered" evidence="13">
    <location>
        <begin position="74"/>
        <end position="96"/>
    </location>
</feature>
<evidence type="ECO:0000256" key="13">
    <source>
        <dbReference type="SAM" id="MobiDB-lite"/>
    </source>
</evidence>
<dbReference type="Proteomes" id="UP000320496">
    <property type="component" value="Chromosome"/>
</dbReference>
<dbReference type="NCBIfam" id="TIGR04265">
    <property type="entry name" value="bac_cardiolipin"/>
    <property type="match status" value="1"/>
</dbReference>
<dbReference type="PANTHER" id="PTHR21248">
    <property type="entry name" value="CARDIOLIPIN SYNTHASE"/>
    <property type="match status" value="1"/>
</dbReference>
<feature type="domain" description="PLD phosphodiesterase" evidence="15">
    <location>
        <begin position="219"/>
        <end position="246"/>
    </location>
</feature>
<evidence type="ECO:0000256" key="3">
    <source>
        <dbReference type="ARBA" id="ARBA00022516"/>
    </source>
</evidence>
<dbReference type="Pfam" id="PF13091">
    <property type="entry name" value="PLDc_2"/>
    <property type="match status" value="2"/>
</dbReference>
<keyword evidence="5 14" id="KW-0812">Transmembrane</keyword>
<evidence type="ECO:0000256" key="6">
    <source>
        <dbReference type="ARBA" id="ARBA00022737"/>
    </source>
</evidence>
<keyword evidence="10" id="KW-0594">Phospholipid biosynthesis</keyword>
<evidence type="ECO:0000259" key="15">
    <source>
        <dbReference type="PROSITE" id="PS50035"/>
    </source>
</evidence>
<dbReference type="AlphaFoldDB" id="A0A517Z3N5"/>
<dbReference type="KEGG" id="mri:Mal4_13380"/>
<keyword evidence="6" id="KW-0677">Repeat</keyword>
<protein>
    <recommendedName>
        <fullName evidence="12">Cardiolipin synthase</fullName>
        <ecNumber evidence="12">2.7.8.-</ecNumber>
    </recommendedName>
</protein>
<evidence type="ECO:0000256" key="11">
    <source>
        <dbReference type="ARBA" id="ARBA00023264"/>
    </source>
</evidence>
<evidence type="ECO:0000256" key="5">
    <source>
        <dbReference type="ARBA" id="ARBA00022692"/>
    </source>
</evidence>
<comment type="subcellular location">
    <subcellularLocation>
        <location evidence="1">Cell membrane</location>
        <topology evidence="1">Multi-pass membrane protein</topology>
    </subcellularLocation>
</comment>
<evidence type="ECO:0000256" key="10">
    <source>
        <dbReference type="ARBA" id="ARBA00023209"/>
    </source>
</evidence>
<dbReference type="InterPro" id="IPR001736">
    <property type="entry name" value="PLipase_D/transphosphatidylase"/>
</dbReference>
<evidence type="ECO:0000256" key="7">
    <source>
        <dbReference type="ARBA" id="ARBA00022989"/>
    </source>
</evidence>
<dbReference type="SMART" id="SM00155">
    <property type="entry name" value="PLDc"/>
    <property type="match status" value="2"/>
</dbReference>
<keyword evidence="4 16" id="KW-0808">Transferase</keyword>
<name>A0A517Z3N5_9PLAN</name>
<dbReference type="OrthoDB" id="9762009at2"/>
<sequence length="482" mass="54706">MFVLTDYWPHLIALIGICAALVASGHVVTRKRDTRSAIGWFGLIWLAPLLGSLLYWLLGINRIQRRGKDMHGRRRDAVSQLDLPREESRKPVPRGTSEYPRLFQMVRVVSELTDRPLLPGNTVRPLLNGDEAYPEMLAAIDSAEQSISLVTYIFDHDEAGVEFLDALQRAHERGVQVRILVDGVGTHYSRPTIESGLKERQLPHAIFLPTRVPRLFNYANLRNHRKILVVDGRIGFTGGLNIREGCRLNNNPSHPVQDIHFRIEGPVVAHLQEAFATDWAFTTDEILTGDLWFPSLDLSGDVWARGISDGPDEDFDKLRLAIHGAIAVAESRLLISTPYFLPDPPMVTALSTAAMRGVDVRVIIPERNNIKLVEWACMAQLEELLERGIRVWLAPPPFDHSKLLLVDNGWSLIGSSNWDDRSLRLNFEFNVECYSEDLNGELSEIFDHKQLRARELTWKEWSQRSFPVRIRDGLARLASPYL</sequence>
<dbReference type="SUPFAM" id="SSF56024">
    <property type="entry name" value="Phospholipase D/nuclease"/>
    <property type="match status" value="2"/>
</dbReference>
<dbReference type="EMBL" id="CP036275">
    <property type="protein sequence ID" value="QDU37035.1"/>
    <property type="molecule type" value="Genomic_DNA"/>
</dbReference>
<evidence type="ECO:0000313" key="16">
    <source>
        <dbReference type="EMBL" id="QDU37035.1"/>
    </source>
</evidence>
<evidence type="ECO:0000256" key="2">
    <source>
        <dbReference type="ARBA" id="ARBA00022475"/>
    </source>
</evidence>
<organism evidence="16 17">
    <name type="scientific">Maioricimonas rarisocia</name>
    <dbReference type="NCBI Taxonomy" id="2528026"/>
    <lineage>
        <taxon>Bacteria</taxon>
        <taxon>Pseudomonadati</taxon>
        <taxon>Planctomycetota</taxon>
        <taxon>Planctomycetia</taxon>
        <taxon>Planctomycetales</taxon>
        <taxon>Planctomycetaceae</taxon>
        <taxon>Maioricimonas</taxon>
    </lineage>
</organism>
<dbReference type="Pfam" id="PF13396">
    <property type="entry name" value="PLDc_N"/>
    <property type="match status" value="1"/>
</dbReference>